<feature type="compositionally biased region" description="Low complexity" evidence="1">
    <location>
        <begin position="30"/>
        <end position="48"/>
    </location>
</feature>
<evidence type="ECO:0000313" key="3">
    <source>
        <dbReference type="Proteomes" id="UP000722791"/>
    </source>
</evidence>
<feature type="non-terminal residue" evidence="2">
    <location>
        <position position="1"/>
    </location>
</feature>
<feature type="compositionally biased region" description="Pro residues" evidence="1">
    <location>
        <begin position="212"/>
        <end position="224"/>
    </location>
</feature>
<dbReference type="EMBL" id="BNCQ01000018">
    <property type="protein sequence ID" value="GIM05363.1"/>
    <property type="molecule type" value="Genomic_DNA"/>
</dbReference>
<feature type="region of interest" description="Disordered" evidence="1">
    <location>
        <begin position="1"/>
        <end position="48"/>
    </location>
</feature>
<feature type="compositionally biased region" description="Pro residues" evidence="1">
    <location>
        <begin position="391"/>
        <end position="400"/>
    </location>
</feature>
<reference evidence="2" key="1">
    <citation type="journal article" date="2021" name="Proc. Natl. Acad. Sci. U.S.A.">
        <title>Three genomes in the algal genus Volvox reveal the fate of a haploid sex-determining region after a transition to homothallism.</title>
        <authorList>
            <person name="Yamamoto K."/>
            <person name="Hamaji T."/>
            <person name="Kawai-Toyooka H."/>
            <person name="Matsuzaki R."/>
            <person name="Takahashi F."/>
            <person name="Nishimura Y."/>
            <person name="Kawachi M."/>
            <person name="Noguchi H."/>
            <person name="Minakuchi Y."/>
            <person name="Umen J.G."/>
            <person name="Toyoda A."/>
            <person name="Nozaki H."/>
        </authorList>
    </citation>
    <scope>NUCLEOTIDE SEQUENCE</scope>
    <source>
        <strain evidence="2">NIES-3785</strain>
    </source>
</reference>
<feature type="region of interest" description="Disordered" evidence="1">
    <location>
        <begin position="527"/>
        <end position="554"/>
    </location>
</feature>
<organism evidence="2 3">
    <name type="scientific">Volvox reticuliferus</name>
    <dbReference type="NCBI Taxonomy" id="1737510"/>
    <lineage>
        <taxon>Eukaryota</taxon>
        <taxon>Viridiplantae</taxon>
        <taxon>Chlorophyta</taxon>
        <taxon>core chlorophytes</taxon>
        <taxon>Chlorophyceae</taxon>
        <taxon>CS clade</taxon>
        <taxon>Chlamydomonadales</taxon>
        <taxon>Volvocaceae</taxon>
        <taxon>Volvox</taxon>
    </lineage>
</organism>
<sequence>MPPSDGGPGLSETRAASFSPSLRERNNARSTSPAASIPSSVPSITPKSCPSCVVVEIRTASTSSPKFTAVHNQPTINDPTIVLSHNRLYGAPASPQNSSSVTSSSSSGRSRGSSSRGKASGSSHGTKTFSDNSGSSSSHVRPSNCHRMSCCAVEPTTSTANSANSRQSCLSAFRVTGSSMQSAANSPSTSPLPSSDSAVLPTSPSDAIVPSDLPPLSPPQPPPRNYTVPTSPSDAIVLSDLPPLSPPQPPPRNYTVPTSPSDAIVLSALPSPPPSMPDDPALLPMLSDDVVSSAPPSPAAEAAPTCASPLQASSCDALISNGTVVMDAVHLHEYDVKVSEPDHSLSPPAESSQAAEASKPGDTTCLSSVLSSRPSKPSQPSVPETGVSEPCGPPSPPPPATEISEPCGPPSPPPPATETSEPCGPPSPPPPATEISEPCGPPSPPPPATETSEPCGPQSPPQPATETSEHSSPRQPNAMEAATTCTATSLLALTGETVNASESPISDSDLGGHSLPLTVSDFAEAIDPSQSQSANDEASGPDEPTPQGPRGIGVVDRSMELNGQVVDQDHLMSAALIGDAALTTTDFVEIGGQAALVNENAVGLNMVPWVASDPGAGHADAPASPIAEATAARV</sequence>
<accession>A0A8J4GEN3</accession>
<comment type="caution">
    <text evidence="2">The sequence shown here is derived from an EMBL/GenBank/DDBJ whole genome shotgun (WGS) entry which is preliminary data.</text>
</comment>
<feature type="region of interest" description="Disordered" evidence="1">
    <location>
        <begin position="180"/>
        <end position="305"/>
    </location>
</feature>
<dbReference type="PRINTS" id="PR01217">
    <property type="entry name" value="PRICHEXTENSN"/>
</dbReference>
<feature type="compositionally biased region" description="Polar residues" evidence="1">
    <location>
        <begin position="126"/>
        <end position="141"/>
    </location>
</feature>
<feature type="compositionally biased region" description="Pro residues" evidence="1">
    <location>
        <begin position="407"/>
        <end position="416"/>
    </location>
</feature>
<feature type="compositionally biased region" description="Low complexity" evidence="1">
    <location>
        <begin position="182"/>
        <end position="198"/>
    </location>
</feature>
<dbReference type="AlphaFoldDB" id="A0A8J4GEN3"/>
<feature type="compositionally biased region" description="Low complexity" evidence="1">
    <location>
        <begin position="98"/>
        <end position="125"/>
    </location>
</feature>
<feature type="region of interest" description="Disordered" evidence="1">
    <location>
        <begin position="63"/>
        <end position="145"/>
    </location>
</feature>
<name>A0A8J4GEN3_9CHLO</name>
<feature type="compositionally biased region" description="Pro residues" evidence="1">
    <location>
        <begin position="423"/>
        <end position="432"/>
    </location>
</feature>
<feature type="compositionally biased region" description="Low complexity" evidence="1">
    <location>
        <begin position="366"/>
        <end position="378"/>
    </location>
</feature>
<proteinExistence type="predicted"/>
<gene>
    <name evidence="2" type="ORF">Vretimale_9837</name>
</gene>
<evidence type="ECO:0000256" key="1">
    <source>
        <dbReference type="SAM" id="MobiDB-lite"/>
    </source>
</evidence>
<evidence type="ECO:0000313" key="2">
    <source>
        <dbReference type="EMBL" id="GIM05363.1"/>
    </source>
</evidence>
<protein>
    <submittedName>
        <fullName evidence="2">Uncharacterized protein</fullName>
    </submittedName>
</protein>
<dbReference type="Proteomes" id="UP000722791">
    <property type="component" value="Unassembled WGS sequence"/>
</dbReference>
<feature type="region of interest" description="Disordered" evidence="1">
    <location>
        <begin position="339"/>
        <end position="485"/>
    </location>
</feature>
<feature type="compositionally biased region" description="Low complexity" evidence="1">
    <location>
        <begin position="278"/>
        <end position="305"/>
    </location>
</feature>
<feature type="compositionally biased region" description="Low complexity" evidence="1">
    <location>
        <begin position="346"/>
        <end position="358"/>
    </location>
</feature>
<feature type="compositionally biased region" description="Pro residues" evidence="1">
    <location>
        <begin position="439"/>
        <end position="448"/>
    </location>
</feature>
<feature type="compositionally biased region" description="Polar residues" evidence="1">
    <location>
        <begin position="63"/>
        <end position="78"/>
    </location>
</feature>
<feature type="compositionally biased region" description="Pro residues" evidence="1">
    <location>
        <begin position="243"/>
        <end position="252"/>
    </location>
</feature>